<evidence type="ECO:0000256" key="6">
    <source>
        <dbReference type="SAM" id="Phobius"/>
    </source>
</evidence>
<name>A0A160DU62_9GAMM</name>
<protein>
    <recommendedName>
        <fullName evidence="9">DUF423 domain-containing protein</fullName>
    </recommendedName>
</protein>
<proteinExistence type="inferred from homology"/>
<dbReference type="AlphaFoldDB" id="A0A160DU62"/>
<feature type="transmembrane region" description="Helical" evidence="6">
    <location>
        <begin position="105"/>
        <end position="123"/>
    </location>
</feature>
<dbReference type="GO" id="GO:0016020">
    <property type="term" value="C:membrane"/>
    <property type="evidence" value="ECO:0007669"/>
    <property type="project" value="UniProtKB-SubCell"/>
</dbReference>
<dbReference type="InterPro" id="IPR006696">
    <property type="entry name" value="DUF423"/>
</dbReference>
<evidence type="ECO:0008006" key="9">
    <source>
        <dbReference type="Google" id="ProtNLM"/>
    </source>
</evidence>
<evidence type="ECO:0000256" key="1">
    <source>
        <dbReference type="ARBA" id="ARBA00004141"/>
    </source>
</evidence>
<organism evidence="7 8">
    <name type="scientific">Dokdonella koreensis DS-123</name>
    <dbReference type="NCBI Taxonomy" id="1300342"/>
    <lineage>
        <taxon>Bacteria</taxon>
        <taxon>Pseudomonadati</taxon>
        <taxon>Pseudomonadota</taxon>
        <taxon>Gammaproteobacteria</taxon>
        <taxon>Lysobacterales</taxon>
        <taxon>Rhodanobacteraceae</taxon>
        <taxon>Dokdonella</taxon>
    </lineage>
</organism>
<evidence type="ECO:0000256" key="4">
    <source>
        <dbReference type="ARBA" id="ARBA00022989"/>
    </source>
</evidence>
<reference evidence="7 8" key="1">
    <citation type="submission" date="2016-04" db="EMBL/GenBank/DDBJ databases">
        <title>Complete genome sequence of Dokdonella koreensis DS-123T.</title>
        <authorList>
            <person name="Kim J.F."/>
            <person name="Lee H."/>
            <person name="Kwak M.-J."/>
        </authorList>
    </citation>
    <scope>NUCLEOTIDE SEQUENCE [LARGE SCALE GENOMIC DNA]</scope>
    <source>
        <strain evidence="7 8">DS-123</strain>
    </source>
</reference>
<keyword evidence="5 6" id="KW-0472">Membrane</keyword>
<dbReference type="EMBL" id="CP015249">
    <property type="protein sequence ID" value="ANB17580.1"/>
    <property type="molecule type" value="Genomic_DNA"/>
</dbReference>
<evidence type="ECO:0000256" key="2">
    <source>
        <dbReference type="ARBA" id="ARBA00009694"/>
    </source>
</evidence>
<dbReference type="Proteomes" id="UP000076830">
    <property type="component" value="Chromosome"/>
</dbReference>
<keyword evidence="8" id="KW-1185">Reference proteome</keyword>
<gene>
    <name evidence="7" type="ORF">I596_1555</name>
</gene>
<evidence type="ECO:0000313" key="8">
    <source>
        <dbReference type="Proteomes" id="UP000076830"/>
    </source>
</evidence>
<comment type="subcellular location">
    <subcellularLocation>
        <location evidence="1">Membrane</location>
        <topology evidence="1">Multi-pass membrane protein</topology>
    </subcellularLocation>
</comment>
<evidence type="ECO:0000256" key="3">
    <source>
        <dbReference type="ARBA" id="ARBA00022692"/>
    </source>
</evidence>
<evidence type="ECO:0000313" key="7">
    <source>
        <dbReference type="EMBL" id="ANB17580.1"/>
    </source>
</evidence>
<evidence type="ECO:0000256" key="5">
    <source>
        <dbReference type="ARBA" id="ARBA00023136"/>
    </source>
</evidence>
<dbReference type="STRING" id="1300342.I596_1555"/>
<keyword evidence="4 6" id="KW-1133">Transmembrane helix</keyword>
<feature type="transmembrane region" description="Helical" evidence="6">
    <location>
        <begin position="50"/>
        <end position="67"/>
    </location>
</feature>
<comment type="similarity">
    <text evidence="2">Belongs to the UPF0382 family.</text>
</comment>
<dbReference type="RefSeq" id="WP_067645887.1">
    <property type="nucleotide sequence ID" value="NZ_CP015249.1"/>
</dbReference>
<sequence>MADPRRMSTLLAAGFGGSGVVAGAFGAHALKGLLGADALAVWGTAVQYQLWHALALLGLAALAPALPARAVRGIAWAFAAGIVLFCGSLYLLALGAPRGLGPLTPIGGLALIGGWAGLAWAAWRTPHTGDGGPP</sequence>
<keyword evidence="3 6" id="KW-0812">Transmembrane</keyword>
<dbReference type="Pfam" id="PF04241">
    <property type="entry name" value="DUF423"/>
    <property type="match status" value="1"/>
</dbReference>
<dbReference type="KEGG" id="dko:I596_1555"/>
<feature type="transmembrane region" description="Helical" evidence="6">
    <location>
        <begin position="74"/>
        <end position="93"/>
    </location>
</feature>
<dbReference type="PANTHER" id="PTHR43461:SF1">
    <property type="entry name" value="TRANSMEMBRANE PROTEIN 256"/>
    <property type="match status" value="1"/>
</dbReference>
<dbReference type="PANTHER" id="PTHR43461">
    <property type="entry name" value="TRANSMEMBRANE PROTEIN 256"/>
    <property type="match status" value="1"/>
</dbReference>
<accession>A0A160DU62</accession>
<dbReference type="PATRIC" id="fig|1300342.3.peg.1516"/>